<evidence type="ECO:0000313" key="3">
    <source>
        <dbReference type="EMBL" id="SPM40319.1"/>
    </source>
</evidence>
<reference evidence="3 4" key="1">
    <citation type="submission" date="2017-01" db="EMBL/GenBank/DDBJ databases">
        <authorList>
            <consortium name="Urmite Genomes"/>
        </authorList>
    </citation>
    <scope>NUCLEOTIDE SEQUENCE [LARGE SCALE GENOMIC DNA]</scope>
    <source>
        <strain evidence="3 4">AB215</strain>
    </source>
</reference>
<dbReference type="Gene3D" id="1.10.150.240">
    <property type="entry name" value="Putative phosphatase, domain 2"/>
    <property type="match status" value="1"/>
</dbReference>
<evidence type="ECO:0000256" key="2">
    <source>
        <dbReference type="ARBA" id="ARBA00022801"/>
    </source>
</evidence>
<dbReference type="PANTHER" id="PTHR43316:SF3">
    <property type="entry name" value="HALOACID DEHALOGENASE, TYPE II (AFU_ORTHOLOGUE AFUA_2G07750)-RELATED"/>
    <property type="match status" value="1"/>
</dbReference>
<keyword evidence="2" id="KW-0378">Hydrolase</keyword>
<dbReference type="Gene3D" id="3.40.50.1000">
    <property type="entry name" value="HAD superfamily/HAD-like"/>
    <property type="match status" value="1"/>
</dbReference>
<keyword evidence="4" id="KW-1185">Reference proteome</keyword>
<dbReference type="InterPro" id="IPR051540">
    <property type="entry name" value="S-2-haloacid_dehalogenase"/>
</dbReference>
<sequence length="234" mass="25652">MPPHAARPTPSVLVFDVNETLIDIESIAPLFGELFGDERVLREWFGQLVTYSMTITFAGYYVDFFRLGRGVLRMLADIHRVDLTDDDVARLQTQMRTMPAHPDAVDGLTALRDNGFRLVTLTNSPHRSGVQTPLDNAGLADLFEAQLSVESVRAFKPSPSVYRYACQELGVAPADCMMVAAHAWDIVGAQGVGMRGALITRPGNPPLPVDGLPKPDLVVGDLRQLAERLITGQR</sequence>
<organism evidence="3 4">
    <name type="scientific">Mycobacterium numidiamassiliense</name>
    <dbReference type="NCBI Taxonomy" id="1841861"/>
    <lineage>
        <taxon>Bacteria</taxon>
        <taxon>Bacillati</taxon>
        <taxon>Actinomycetota</taxon>
        <taxon>Actinomycetes</taxon>
        <taxon>Mycobacteriales</taxon>
        <taxon>Mycobacteriaceae</taxon>
        <taxon>Mycobacterium</taxon>
    </lineage>
</organism>
<dbReference type="STRING" id="1841861.GCA_900157365_00834"/>
<dbReference type="AlphaFoldDB" id="A0A2U3P974"/>
<comment type="similarity">
    <text evidence="1">Belongs to the HAD-like hydrolase superfamily. S-2-haloalkanoic acid dehalogenase family.</text>
</comment>
<dbReference type="PANTHER" id="PTHR43316">
    <property type="entry name" value="HYDROLASE, HALOACID DELAHOGENASE-RELATED"/>
    <property type="match status" value="1"/>
</dbReference>
<dbReference type="Proteomes" id="UP000240424">
    <property type="component" value="Unassembled WGS sequence"/>
</dbReference>
<dbReference type="InterPro" id="IPR023214">
    <property type="entry name" value="HAD_sf"/>
</dbReference>
<dbReference type="SFLD" id="SFLDG01129">
    <property type="entry name" value="C1.5:_HAD__Beta-PGM__Phosphata"/>
    <property type="match status" value="1"/>
</dbReference>
<gene>
    <name evidence="3" type="ORF">MNAB215_2516</name>
</gene>
<dbReference type="InterPro" id="IPR023198">
    <property type="entry name" value="PGP-like_dom2"/>
</dbReference>
<dbReference type="InterPro" id="IPR006328">
    <property type="entry name" value="2-HAD"/>
</dbReference>
<dbReference type="SFLD" id="SFLDS00003">
    <property type="entry name" value="Haloacid_Dehalogenase"/>
    <property type="match status" value="1"/>
</dbReference>
<protein>
    <submittedName>
        <fullName evidence="3">Phosphoglycolate phosphatase, HAD superfamily</fullName>
    </submittedName>
</protein>
<dbReference type="Pfam" id="PF00702">
    <property type="entry name" value="Hydrolase"/>
    <property type="match status" value="1"/>
</dbReference>
<dbReference type="RefSeq" id="WP_077079143.1">
    <property type="nucleotide sequence ID" value="NZ_FUEZ01000004.1"/>
</dbReference>
<proteinExistence type="inferred from homology"/>
<dbReference type="GO" id="GO:0019120">
    <property type="term" value="F:hydrolase activity, acting on acid halide bonds, in C-halide compounds"/>
    <property type="evidence" value="ECO:0007669"/>
    <property type="project" value="InterPro"/>
</dbReference>
<dbReference type="EMBL" id="FUEZ01000004">
    <property type="protein sequence ID" value="SPM40319.1"/>
    <property type="molecule type" value="Genomic_DNA"/>
</dbReference>
<dbReference type="NCBIfam" id="TIGR01493">
    <property type="entry name" value="HAD-SF-IA-v2"/>
    <property type="match status" value="1"/>
</dbReference>
<dbReference type="CDD" id="cd02588">
    <property type="entry name" value="HAD_L2-DEX"/>
    <property type="match status" value="1"/>
</dbReference>
<dbReference type="PRINTS" id="PR00413">
    <property type="entry name" value="HADHALOGNASE"/>
</dbReference>
<dbReference type="NCBIfam" id="TIGR01428">
    <property type="entry name" value="HAD_type_II"/>
    <property type="match status" value="1"/>
</dbReference>
<dbReference type="InterPro" id="IPR006439">
    <property type="entry name" value="HAD-SF_hydro_IA"/>
</dbReference>
<dbReference type="SUPFAM" id="SSF56784">
    <property type="entry name" value="HAD-like"/>
    <property type="match status" value="1"/>
</dbReference>
<evidence type="ECO:0000313" key="4">
    <source>
        <dbReference type="Proteomes" id="UP000240424"/>
    </source>
</evidence>
<dbReference type="InterPro" id="IPR036412">
    <property type="entry name" value="HAD-like_sf"/>
</dbReference>
<name>A0A2U3P974_9MYCO</name>
<accession>A0A2U3P974</accession>
<dbReference type="OrthoDB" id="3774052at2"/>
<evidence type="ECO:0000256" key="1">
    <source>
        <dbReference type="ARBA" id="ARBA00008106"/>
    </source>
</evidence>